<dbReference type="AlphaFoldDB" id="A0A2S4PXW0"/>
<comment type="caution">
    <text evidence="3">The sequence shown here is derived from an EMBL/GenBank/DDBJ whole genome shotgun (WGS) entry which is preliminary data.</text>
</comment>
<evidence type="ECO:0000256" key="1">
    <source>
        <dbReference type="SAM" id="MobiDB-lite"/>
    </source>
</evidence>
<feature type="region of interest" description="Disordered" evidence="1">
    <location>
        <begin position="39"/>
        <end position="60"/>
    </location>
</feature>
<name>A0A2S4PXW0_9PEZI</name>
<evidence type="ECO:0000313" key="4">
    <source>
        <dbReference type="Proteomes" id="UP000237438"/>
    </source>
</evidence>
<evidence type="ECO:0000256" key="2">
    <source>
        <dbReference type="SAM" id="Phobius"/>
    </source>
</evidence>
<protein>
    <submittedName>
        <fullName evidence="3">Uncharacterized protein</fullName>
    </submittedName>
</protein>
<dbReference type="OrthoDB" id="5397827at2759"/>
<feature type="non-terminal residue" evidence="3">
    <location>
        <position position="247"/>
    </location>
</feature>
<dbReference type="EMBL" id="PEDP01000237">
    <property type="protein sequence ID" value="POS86867.1"/>
    <property type="molecule type" value="Genomic_DNA"/>
</dbReference>
<dbReference type="Proteomes" id="UP000237438">
    <property type="component" value="Unassembled WGS sequence"/>
</dbReference>
<dbReference type="STRING" id="225359.A0A2S4PXW0"/>
<keyword evidence="2" id="KW-1133">Transmembrane helix</keyword>
<proteinExistence type="predicted"/>
<keyword evidence="4" id="KW-1185">Reference proteome</keyword>
<keyword evidence="2" id="KW-0812">Transmembrane</keyword>
<reference evidence="3 4" key="1">
    <citation type="submission" date="2017-10" db="EMBL/GenBank/DDBJ databases">
        <title>Development of genomic resources for the powdery mildew, Erysiphe pulchra.</title>
        <authorList>
            <person name="Wadl P.A."/>
            <person name="Mack B.M."/>
            <person name="Moore G."/>
            <person name="Beltz S.B."/>
        </authorList>
    </citation>
    <scope>NUCLEOTIDE SEQUENCE [LARGE SCALE GENOMIC DNA]</scope>
    <source>
        <strain evidence="3">Cflorida</strain>
    </source>
</reference>
<organism evidence="3 4">
    <name type="scientific">Erysiphe pulchra</name>
    <dbReference type="NCBI Taxonomy" id="225359"/>
    <lineage>
        <taxon>Eukaryota</taxon>
        <taxon>Fungi</taxon>
        <taxon>Dikarya</taxon>
        <taxon>Ascomycota</taxon>
        <taxon>Pezizomycotina</taxon>
        <taxon>Leotiomycetes</taxon>
        <taxon>Erysiphales</taxon>
        <taxon>Erysiphaceae</taxon>
        <taxon>Erysiphe</taxon>
    </lineage>
</organism>
<evidence type="ECO:0000313" key="3">
    <source>
        <dbReference type="EMBL" id="POS86867.1"/>
    </source>
</evidence>
<feature type="transmembrane region" description="Helical" evidence="2">
    <location>
        <begin position="106"/>
        <end position="127"/>
    </location>
</feature>
<keyword evidence="2" id="KW-0472">Membrane</keyword>
<sequence>MVLNNPLRSTLLSGNRKLWAPPIRRRLIPNCSLVRNSSSRAQPHVLEKPEKFNPPSHGSRLRNPSIRYYGPQMTAEELAQQRIKKYPNMMPPEGTFMHWFLHNKLIHLWLSLGILTSLAVTVIVTNFKRESPFADMLPDWYSLFLHPIRFWRTIIEVIKLDTARVSAEAAEKRKHRVDDVAKRAAFRKAQGLDQYEGIGGWTLRANPKNPDPEILAKSENDLPGEIIQAFPDEVPKKRPLKKWFGIW</sequence>
<gene>
    <name evidence="3" type="ORF">EPUL_000668</name>
</gene>
<accession>A0A2S4PXW0</accession>